<accession>A0A1I1QMU9</accession>
<dbReference type="OrthoDB" id="5230730at2"/>
<keyword evidence="2" id="KW-1185">Reference proteome</keyword>
<reference evidence="2" key="1">
    <citation type="submission" date="2016-10" db="EMBL/GenBank/DDBJ databases">
        <authorList>
            <person name="Varghese N."/>
            <person name="Submissions S."/>
        </authorList>
    </citation>
    <scope>NUCLEOTIDE SEQUENCE [LARGE SCALE GENOMIC DNA]</scope>
    <source>
        <strain evidence="2">DSM 45962</strain>
    </source>
</reference>
<organism evidence="1 2">
    <name type="scientific">Klenkia taihuensis</name>
    <dbReference type="NCBI Taxonomy" id="1225127"/>
    <lineage>
        <taxon>Bacteria</taxon>
        <taxon>Bacillati</taxon>
        <taxon>Actinomycetota</taxon>
        <taxon>Actinomycetes</taxon>
        <taxon>Geodermatophilales</taxon>
        <taxon>Geodermatophilaceae</taxon>
        <taxon>Klenkia</taxon>
    </lineage>
</organism>
<protein>
    <submittedName>
        <fullName evidence="1">Uncharacterized protein</fullName>
    </submittedName>
</protein>
<name>A0A1I1QMU9_9ACTN</name>
<gene>
    <name evidence="1" type="ORF">SAMN05661030_2868</name>
</gene>
<dbReference type="STRING" id="1225127.SAMN05661030_2868"/>
<dbReference type="EMBL" id="FOMD01000003">
    <property type="protein sequence ID" value="SFD23436.1"/>
    <property type="molecule type" value="Genomic_DNA"/>
</dbReference>
<sequence length="68" mass="7428">MTRPLSPVAPRPARQGPHDPVAWEDVRWALLTPVLGPLADRSPDVAIALLGAVDEAVAAGRAQWRRRR</sequence>
<evidence type="ECO:0000313" key="2">
    <source>
        <dbReference type="Proteomes" id="UP000199022"/>
    </source>
</evidence>
<evidence type="ECO:0000313" key="1">
    <source>
        <dbReference type="EMBL" id="SFD23436.1"/>
    </source>
</evidence>
<dbReference type="AlphaFoldDB" id="A0A1I1QMU9"/>
<dbReference type="Proteomes" id="UP000199022">
    <property type="component" value="Unassembled WGS sequence"/>
</dbReference>
<dbReference type="RefSeq" id="WP_131802050.1">
    <property type="nucleotide sequence ID" value="NZ_BNAC01000001.1"/>
</dbReference>
<proteinExistence type="predicted"/>